<reference evidence="2" key="1">
    <citation type="submission" date="2018-06" db="EMBL/GenBank/DDBJ databases">
        <authorList>
            <person name="Zhirakovskaya E."/>
        </authorList>
    </citation>
    <scope>NUCLEOTIDE SEQUENCE</scope>
</reference>
<evidence type="ECO:0000313" key="2">
    <source>
        <dbReference type="EMBL" id="VAW79394.1"/>
    </source>
</evidence>
<dbReference type="EMBL" id="UOFL01000171">
    <property type="protein sequence ID" value="VAW79394.1"/>
    <property type="molecule type" value="Genomic_DNA"/>
</dbReference>
<dbReference type="Gene3D" id="3.30.420.40">
    <property type="match status" value="1"/>
</dbReference>
<organism evidence="2">
    <name type="scientific">hydrothermal vent metagenome</name>
    <dbReference type="NCBI Taxonomy" id="652676"/>
    <lineage>
        <taxon>unclassified sequences</taxon>
        <taxon>metagenomes</taxon>
        <taxon>ecological metagenomes</taxon>
    </lineage>
</organism>
<name>A0A3B0ZDD6_9ZZZZ</name>
<accession>A0A3B0ZDD6</accession>
<sequence>MRCVKRTIDIGSNLTKFIRFEKSDGTLLFSSIPSIVRKTHTKSFQQKEEHRTPIPNKVSIFGQQYLVGSSSTGNLIREDILSNREYFFEHYMALVSSVTSHMDESIIDELILTAPLSRITWLQKRTNSYLRRPICYPNHEPIIIKKNMVVPSCYGSYLNYLYHSRNSIHKNIHQYLLIDFGHQLVEWLAVNASRPSIKHSGFMKISHNHSANTNNKSLLVNKEVKRLFQRIAPVIHESCCQQILLTGGLAPEYETALHNIVPGIPVITAPDNIYANVLGYQRNLINRKL</sequence>
<gene>
    <name evidence="2" type="ORF">MNBD_GAMMA12-496</name>
</gene>
<dbReference type="AlphaFoldDB" id="A0A3B0ZDD6"/>
<protein>
    <recommendedName>
        <fullName evidence="1">Actin-like protein N-terminal domain-containing protein</fullName>
    </recommendedName>
</protein>
<dbReference type="SUPFAM" id="SSF53067">
    <property type="entry name" value="Actin-like ATPase domain"/>
    <property type="match status" value="1"/>
</dbReference>
<proteinExistence type="predicted"/>
<feature type="domain" description="Actin-like protein N-terminal" evidence="1">
    <location>
        <begin position="8"/>
        <end position="131"/>
    </location>
</feature>
<dbReference type="InterPro" id="IPR040607">
    <property type="entry name" value="ALP_N"/>
</dbReference>
<dbReference type="InterPro" id="IPR043129">
    <property type="entry name" value="ATPase_NBD"/>
</dbReference>
<dbReference type="Pfam" id="PF17989">
    <property type="entry name" value="ALP_N"/>
    <property type="match status" value="1"/>
</dbReference>
<evidence type="ECO:0000259" key="1">
    <source>
        <dbReference type="Pfam" id="PF17989"/>
    </source>
</evidence>